<feature type="coiled-coil region" evidence="10">
    <location>
        <begin position="563"/>
        <end position="623"/>
    </location>
</feature>
<feature type="compositionally biased region" description="Basic and acidic residues" evidence="11">
    <location>
        <begin position="124"/>
        <end position="133"/>
    </location>
</feature>
<keyword evidence="10" id="KW-0175">Coiled coil</keyword>
<evidence type="ECO:0000256" key="3">
    <source>
        <dbReference type="ARBA" id="ARBA00006645"/>
    </source>
</evidence>
<feature type="active site" description="O-(3'-phospho-DNA)-tyrosine intermediate" evidence="8">
    <location>
        <position position="642"/>
    </location>
</feature>
<dbReference type="Pfam" id="PF14370">
    <property type="entry name" value="Topo_C_assoc"/>
    <property type="match status" value="1"/>
</dbReference>
<reference evidence="13" key="1">
    <citation type="submission" date="2020-12" db="EMBL/GenBank/DDBJ databases">
        <authorList>
            <person name="Iha C."/>
        </authorList>
    </citation>
    <scope>NUCLEOTIDE SEQUENCE</scope>
</reference>
<dbReference type="Pfam" id="PF02919">
    <property type="entry name" value="Topoisom_I_N"/>
    <property type="match status" value="1"/>
</dbReference>
<keyword evidence="14" id="KW-1185">Reference proteome</keyword>
<feature type="coiled-coil region" evidence="10">
    <location>
        <begin position="225"/>
        <end position="252"/>
    </location>
</feature>
<comment type="catalytic activity">
    <reaction evidence="1 8 9">
        <text>ATP-independent breakage of single-stranded DNA, followed by passage and rejoining.</text>
        <dbReference type="EC" id="5.6.2.1"/>
    </reaction>
</comment>
<feature type="domain" description="DNA topoisomerase I eukaryotic-type" evidence="12">
    <location>
        <begin position="275"/>
        <end position="656"/>
    </location>
</feature>
<dbReference type="GO" id="GO:0003677">
    <property type="term" value="F:DNA binding"/>
    <property type="evidence" value="ECO:0007669"/>
    <property type="project" value="UniProtKB-UniRule"/>
</dbReference>
<dbReference type="GO" id="GO:0005694">
    <property type="term" value="C:chromosome"/>
    <property type="evidence" value="ECO:0007669"/>
    <property type="project" value="InterPro"/>
</dbReference>
<keyword evidence="6 8" id="KW-0413">Isomerase</keyword>
<dbReference type="InterPro" id="IPR025834">
    <property type="entry name" value="TopoI_C_dom"/>
</dbReference>
<dbReference type="PANTHER" id="PTHR10290:SF3">
    <property type="entry name" value="DNA TOPOISOMERASE 1"/>
    <property type="match status" value="1"/>
</dbReference>
<evidence type="ECO:0000256" key="10">
    <source>
        <dbReference type="SAM" id="Coils"/>
    </source>
</evidence>
<dbReference type="InterPro" id="IPR013499">
    <property type="entry name" value="TopoI_euk"/>
</dbReference>
<dbReference type="GO" id="GO:0007059">
    <property type="term" value="P:chromosome segregation"/>
    <property type="evidence" value="ECO:0007669"/>
    <property type="project" value="TreeGrafter"/>
</dbReference>
<dbReference type="PROSITE" id="PS52038">
    <property type="entry name" value="TOPO_IB_2"/>
    <property type="match status" value="1"/>
</dbReference>
<evidence type="ECO:0000256" key="5">
    <source>
        <dbReference type="ARBA" id="ARBA00023125"/>
    </source>
</evidence>
<dbReference type="FunFam" id="1.10.10.41:FF:000001">
    <property type="entry name" value="DNA topoisomerase I"/>
    <property type="match status" value="1"/>
</dbReference>
<dbReference type="Gene3D" id="3.90.15.10">
    <property type="entry name" value="Topoisomerase I, Chain A, domain 3"/>
    <property type="match status" value="1"/>
</dbReference>
<accession>A0A8S1ILR7</accession>
<dbReference type="OrthoDB" id="47179at2759"/>
<keyword evidence="7" id="KW-0539">Nucleus</keyword>
<gene>
    <name evidence="13" type="ORF">OSTQU699_LOCUS1143</name>
</gene>
<evidence type="ECO:0000256" key="11">
    <source>
        <dbReference type="SAM" id="MobiDB-lite"/>
    </source>
</evidence>
<evidence type="ECO:0000256" key="2">
    <source>
        <dbReference type="ARBA" id="ARBA00004123"/>
    </source>
</evidence>
<dbReference type="GO" id="GO:0005730">
    <property type="term" value="C:nucleolus"/>
    <property type="evidence" value="ECO:0007669"/>
    <property type="project" value="TreeGrafter"/>
</dbReference>
<dbReference type="InterPro" id="IPR018521">
    <property type="entry name" value="TopoIB_AS"/>
</dbReference>
<dbReference type="AlphaFoldDB" id="A0A8S1ILR7"/>
<dbReference type="InterPro" id="IPR036202">
    <property type="entry name" value="TopoI_DNA-bd_euk_N_sf"/>
</dbReference>
<dbReference type="InterPro" id="IPR008336">
    <property type="entry name" value="TopoI_DNA-bd_euk"/>
</dbReference>
<comment type="similarity">
    <text evidence="3 8 9">Belongs to the type IB topoisomerase family.</text>
</comment>
<evidence type="ECO:0000259" key="12">
    <source>
        <dbReference type="SMART" id="SM00435"/>
    </source>
</evidence>
<dbReference type="SMART" id="SM00435">
    <property type="entry name" value="TOPEUc"/>
    <property type="match status" value="1"/>
</dbReference>
<dbReference type="InterPro" id="IPR013030">
    <property type="entry name" value="DNA_topo_DNA_db_N_dom2"/>
</dbReference>
<dbReference type="Gene3D" id="1.10.132.10">
    <property type="match status" value="1"/>
</dbReference>
<dbReference type="InterPro" id="IPR014727">
    <property type="entry name" value="TopoI_cat_a/b-sub_euk"/>
</dbReference>
<dbReference type="FunFam" id="3.90.15.10:FF:000003">
    <property type="entry name" value="DNA topoisomerase I"/>
    <property type="match status" value="1"/>
</dbReference>
<dbReference type="PRINTS" id="PR00416">
    <property type="entry name" value="EUTPISMRASEI"/>
</dbReference>
<dbReference type="Gene3D" id="1.10.10.41">
    <property type="entry name" value="Yeast DNA topoisomerase - domain 1"/>
    <property type="match status" value="1"/>
</dbReference>
<feature type="region of interest" description="Disordered" evidence="11">
    <location>
        <begin position="1"/>
        <end position="133"/>
    </location>
</feature>
<feature type="compositionally biased region" description="Basic and acidic residues" evidence="11">
    <location>
        <begin position="1"/>
        <end position="11"/>
    </location>
</feature>
<proteinExistence type="inferred from homology"/>
<evidence type="ECO:0000256" key="6">
    <source>
        <dbReference type="ARBA" id="ARBA00023235"/>
    </source>
</evidence>
<dbReference type="GO" id="GO:0003917">
    <property type="term" value="F:DNA topoisomerase type I (single strand cut, ATP-independent) activity"/>
    <property type="evidence" value="ECO:0007669"/>
    <property type="project" value="UniProtKB-UniRule"/>
</dbReference>
<keyword evidence="5 8" id="KW-0238">DNA-binding</keyword>
<dbReference type="InterPro" id="IPR013500">
    <property type="entry name" value="TopoI_cat_euk"/>
</dbReference>
<dbReference type="Pfam" id="PF01028">
    <property type="entry name" value="Topoisom_I"/>
    <property type="match status" value="1"/>
</dbReference>
<dbReference type="InterPro" id="IPR011010">
    <property type="entry name" value="DNA_brk_join_enz"/>
</dbReference>
<dbReference type="EC" id="5.6.2.1" evidence="9"/>
<dbReference type="SUPFAM" id="SSF56349">
    <property type="entry name" value="DNA breaking-rejoining enzymes"/>
    <property type="match status" value="1"/>
</dbReference>
<dbReference type="PROSITE" id="PS00176">
    <property type="entry name" value="TOPO_IB_1"/>
    <property type="match status" value="1"/>
</dbReference>
<dbReference type="GO" id="GO:0006265">
    <property type="term" value="P:DNA topological change"/>
    <property type="evidence" value="ECO:0007669"/>
    <property type="project" value="UniProtKB-UniRule"/>
</dbReference>
<comment type="function">
    <text evidence="9">Releases the supercoiling and torsional tension of DNA introduced during the DNA replication and transcription by transiently cleaving and rejoining one strand of the DNA duplex. Introduces a single-strand break via transesterification at the specific target site 5'-[CT]CCTTp site in duplex DNA. The scissile phosphodiester is attacked by the catalytic tyrosine of the enzyme, resulting in the formation of a DNA-(3'-phosphotyrosyl)-enzyme intermediate and the expulsion of a 5'-OH DNA strand. The free DNA strand then undergoes passage around the unbroken strand thus removing DNA supercoils. Finally, in the religation step, the DNA 5'-OH attacks the covalent intermediate to expel the active-site tyrosine and restore the DNA phosphodiester backbone.</text>
</comment>
<evidence type="ECO:0000256" key="9">
    <source>
        <dbReference type="RuleBase" id="RU365101"/>
    </source>
</evidence>
<keyword evidence="4 8" id="KW-0799">Topoisomerase</keyword>
<protein>
    <recommendedName>
        <fullName evidence="9">DNA topoisomerase I</fullName>
        <ecNumber evidence="9">5.6.2.1</ecNumber>
    </recommendedName>
    <alternativeName>
        <fullName evidence="9">DNA topoisomerase 1</fullName>
    </alternativeName>
</protein>
<dbReference type="InterPro" id="IPR051062">
    <property type="entry name" value="Topoisomerase_IB"/>
</dbReference>
<organism evidence="13 14">
    <name type="scientific">Ostreobium quekettii</name>
    <dbReference type="NCBI Taxonomy" id="121088"/>
    <lineage>
        <taxon>Eukaryota</taxon>
        <taxon>Viridiplantae</taxon>
        <taxon>Chlorophyta</taxon>
        <taxon>core chlorophytes</taxon>
        <taxon>Ulvophyceae</taxon>
        <taxon>TCBD clade</taxon>
        <taxon>Bryopsidales</taxon>
        <taxon>Ostreobineae</taxon>
        <taxon>Ostreobiaceae</taxon>
        <taxon>Ostreobium</taxon>
    </lineage>
</organism>
<dbReference type="SUPFAM" id="SSF56741">
    <property type="entry name" value="Eukaryotic DNA topoisomerase I, N-terminal DNA-binding fragment"/>
    <property type="match status" value="1"/>
</dbReference>
<dbReference type="InterPro" id="IPR014711">
    <property type="entry name" value="TopoI_cat_a-hlx-sub_euk"/>
</dbReference>
<evidence type="ECO:0000256" key="4">
    <source>
        <dbReference type="ARBA" id="ARBA00023029"/>
    </source>
</evidence>
<evidence type="ECO:0000256" key="7">
    <source>
        <dbReference type="ARBA" id="ARBA00023242"/>
    </source>
</evidence>
<dbReference type="GO" id="GO:0006260">
    <property type="term" value="P:DNA replication"/>
    <property type="evidence" value="ECO:0007669"/>
    <property type="project" value="TreeGrafter"/>
</dbReference>
<dbReference type="FunFam" id="2.170.11.10:FF:000001">
    <property type="entry name" value="DNA topoisomerase I"/>
    <property type="match status" value="1"/>
</dbReference>
<comment type="subcellular location">
    <subcellularLocation>
        <location evidence="2">Nucleus</location>
    </subcellularLocation>
</comment>
<dbReference type="Gene3D" id="2.170.11.10">
    <property type="entry name" value="DNA Topoisomerase I, domain 2"/>
    <property type="match status" value="1"/>
</dbReference>
<evidence type="ECO:0000313" key="14">
    <source>
        <dbReference type="Proteomes" id="UP000708148"/>
    </source>
</evidence>
<evidence type="ECO:0000313" key="13">
    <source>
        <dbReference type="EMBL" id="CAD7695782.1"/>
    </source>
</evidence>
<dbReference type="Proteomes" id="UP000708148">
    <property type="component" value="Unassembled WGS sequence"/>
</dbReference>
<dbReference type="InterPro" id="IPR013034">
    <property type="entry name" value="DNA_topo_DNA_db_N_dom1"/>
</dbReference>
<feature type="compositionally biased region" description="Polar residues" evidence="11">
    <location>
        <begin position="42"/>
        <end position="61"/>
    </location>
</feature>
<comment type="caution">
    <text evidence="13">The sequence shown here is derived from an EMBL/GenBank/DDBJ whole genome shotgun (WGS) entry which is preliminary data.</text>
</comment>
<evidence type="ECO:0000256" key="8">
    <source>
        <dbReference type="PROSITE-ProRule" id="PRU01382"/>
    </source>
</evidence>
<evidence type="ECO:0000256" key="1">
    <source>
        <dbReference type="ARBA" id="ARBA00000213"/>
    </source>
</evidence>
<dbReference type="CDD" id="cd00660">
    <property type="entry name" value="Topoisomer_IB_N"/>
    <property type="match status" value="1"/>
</dbReference>
<dbReference type="InterPro" id="IPR001631">
    <property type="entry name" value="TopoI"/>
</dbReference>
<dbReference type="PANTHER" id="PTHR10290">
    <property type="entry name" value="DNA TOPOISOMERASE I"/>
    <property type="match status" value="1"/>
</dbReference>
<dbReference type="EMBL" id="CAJHUC010000389">
    <property type="protein sequence ID" value="CAD7695782.1"/>
    <property type="molecule type" value="Genomic_DNA"/>
</dbReference>
<feature type="compositionally biased region" description="Low complexity" evidence="11">
    <location>
        <begin position="112"/>
        <end position="123"/>
    </location>
</feature>
<sequence>MDAEYADEKPPASRLADGSNGQNGYDSDDSDDVPLALRATRKSAQPSFGAQMRSNAATQSSDSDDVPLGLRAAQQTKAKKAKQIPRRNPVGSARAPSVGIKRKSSRQESAPRPRSRARMSSQSEGKKGGDGSKYKWETLEWNGVLFPPEYEPHGVKMLYDGVPVDLTPQAEEVATFFAVMLDTDYVKKPTFIKNFWDGFRRVLGPKHPIKEFKKCDFGPIHQWHLARKEDKKAMSKEEKARLKEKKNEDEAKYKFAYVDGRKEQVGNFRIEPPGLFRGRGEHPKMGCLKRRIYPRDITINIGKGVPVPDHPYPGQSWKEVRTDQTVTWLAYWKDPVNVRDFKYVWLSANSHFRMDSDEAKYEKARLLKDKVGAIRAQYRADWMSKKWATRQMATALYFIDKLALRAGHEKDDDEADTVGCCNLKVENVECINPNKIKFDFLGKDSIRYENVVEVEPAVYENVKRFCRADENGAPKSPAAQLFDSFDAVALNAHLKQLMPGLSVKVFRTYNASITLDDLLCTPDDAGDKSFKSVLELPLPERKAAYHSANKQVAVLCNHQKAAAKGFDDQMKKLQLQIEGLNKDLEELQAELDEAKDSGDVKKVDRLKKRVEAKETAIRNKDVQARTKEENKNVALGTSKINYMDPRITVAWCKRNEVPIEAVFTKALMHKFSWAMESTMWYRF</sequence>
<name>A0A8S1ILR7_9CHLO</name>
<dbReference type="CDD" id="cd00659">
    <property type="entry name" value="Topo_IB_C"/>
    <property type="match status" value="1"/>
</dbReference>